<sequence length="80" mass="9088">MSESRSLLRDGHLSLTSPFLADMYGSSLSQQIPYRQDDDDHIQTFVRLNRRRQARLMASVVQGDILELWPGVPTLALTTD</sequence>
<protein>
    <submittedName>
        <fullName evidence="1">Uncharacterized protein</fullName>
    </submittedName>
</protein>
<gene>
    <name evidence="1" type="ORF">PGT21_001657</name>
</gene>
<evidence type="ECO:0000313" key="2">
    <source>
        <dbReference type="Proteomes" id="UP000324748"/>
    </source>
</evidence>
<accession>A0A5B0MBY6</accession>
<keyword evidence="2" id="KW-1185">Reference proteome</keyword>
<proteinExistence type="predicted"/>
<organism evidence="1 2">
    <name type="scientific">Puccinia graminis f. sp. tritici</name>
    <dbReference type="NCBI Taxonomy" id="56615"/>
    <lineage>
        <taxon>Eukaryota</taxon>
        <taxon>Fungi</taxon>
        <taxon>Dikarya</taxon>
        <taxon>Basidiomycota</taxon>
        <taxon>Pucciniomycotina</taxon>
        <taxon>Pucciniomycetes</taxon>
        <taxon>Pucciniales</taxon>
        <taxon>Pucciniaceae</taxon>
        <taxon>Puccinia</taxon>
    </lineage>
</organism>
<dbReference type="EMBL" id="VSWC01000157">
    <property type="protein sequence ID" value="KAA1074335.1"/>
    <property type="molecule type" value="Genomic_DNA"/>
</dbReference>
<name>A0A5B0MBY6_PUCGR</name>
<dbReference type="AlphaFoldDB" id="A0A5B0MBY6"/>
<comment type="caution">
    <text evidence="1">The sequence shown here is derived from an EMBL/GenBank/DDBJ whole genome shotgun (WGS) entry which is preliminary data.</text>
</comment>
<dbReference type="Proteomes" id="UP000324748">
    <property type="component" value="Unassembled WGS sequence"/>
</dbReference>
<evidence type="ECO:0000313" key="1">
    <source>
        <dbReference type="EMBL" id="KAA1074335.1"/>
    </source>
</evidence>
<reference evidence="1 2" key="1">
    <citation type="submission" date="2019-05" db="EMBL/GenBank/DDBJ databases">
        <title>Emergence of the Ug99 lineage of the wheat stem rust pathogen through somatic hybridization.</title>
        <authorList>
            <person name="Li F."/>
            <person name="Upadhyaya N.M."/>
            <person name="Sperschneider J."/>
            <person name="Matny O."/>
            <person name="Nguyen-Phuc H."/>
            <person name="Mago R."/>
            <person name="Raley C."/>
            <person name="Miller M.E."/>
            <person name="Silverstein K.A.T."/>
            <person name="Henningsen E."/>
            <person name="Hirsch C.D."/>
            <person name="Visser B."/>
            <person name="Pretorius Z.A."/>
            <person name="Steffenson B.J."/>
            <person name="Schwessinger B."/>
            <person name="Dodds P.N."/>
            <person name="Figueroa M."/>
        </authorList>
    </citation>
    <scope>NUCLEOTIDE SEQUENCE [LARGE SCALE GENOMIC DNA]</scope>
    <source>
        <strain evidence="1">21-0</strain>
    </source>
</reference>